<gene>
    <name evidence="9" type="ORF">PLBR_LOCUS3179</name>
</gene>
<protein>
    <recommendedName>
        <fullName evidence="8">TLC domain-containing protein</fullName>
    </recommendedName>
</protein>
<dbReference type="PANTHER" id="PTHR12560:SF0">
    <property type="entry name" value="LD18904P"/>
    <property type="match status" value="1"/>
</dbReference>
<evidence type="ECO:0000256" key="5">
    <source>
        <dbReference type="PROSITE-ProRule" id="PRU00205"/>
    </source>
</evidence>
<organism evidence="9 10">
    <name type="scientific">Plasmodiophora brassicae</name>
    <name type="common">Clubroot disease agent</name>
    <dbReference type="NCBI Taxonomy" id="37360"/>
    <lineage>
        <taxon>Eukaryota</taxon>
        <taxon>Sar</taxon>
        <taxon>Rhizaria</taxon>
        <taxon>Endomyxa</taxon>
        <taxon>Phytomyxea</taxon>
        <taxon>Plasmodiophorida</taxon>
        <taxon>Plasmodiophoridae</taxon>
        <taxon>Plasmodiophora</taxon>
    </lineage>
</organism>
<dbReference type="EMBL" id="OVEO01000005">
    <property type="protein sequence ID" value="SPQ95964.1"/>
    <property type="molecule type" value="Genomic_DNA"/>
</dbReference>
<dbReference type="InterPro" id="IPR006634">
    <property type="entry name" value="TLC-dom"/>
</dbReference>
<evidence type="ECO:0000256" key="3">
    <source>
        <dbReference type="ARBA" id="ARBA00022989"/>
    </source>
</evidence>
<dbReference type="PROSITE" id="PS50922">
    <property type="entry name" value="TLC"/>
    <property type="match status" value="1"/>
</dbReference>
<evidence type="ECO:0000256" key="4">
    <source>
        <dbReference type="ARBA" id="ARBA00023136"/>
    </source>
</evidence>
<keyword evidence="2 5" id="KW-0812">Transmembrane</keyword>
<evidence type="ECO:0000313" key="9">
    <source>
        <dbReference type="EMBL" id="SPQ95964.1"/>
    </source>
</evidence>
<evidence type="ECO:0000256" key="7">
    <source>
        <dbReference type="SAM" id="Phobius"/>
    </source>
</evidence>
<dbReference type="InterPro" id="IPR016439">
    <property type="entry name" value="Lag1/Lac1-like"/>
</dbReference>
<accession>A0A3P3Y785</accession>
<sequence>MGNKLEGEKRQVVLGVGATGRCGLITARGTHTHPPTMASGVLDWLRWSMTQDAWVYAKAPMSWYPSGAPRSMHPTIDDLAWAIPCAIVLSVFRAVATRLIYKPAAIHFLSARNKSEPVAVKKFTESAFKCTAYIVLSAQGLTIQFREKWLLDTSEYWRGWPQVLVPGMRLYYITELSLYLHLLIAQFFDTRRKDFVEMFIHHIVTIPLIVASYCVNFERIGGTIMIVHDLSDVFLEAAKLANYANARMLCDSLFVAFAIVFFCTRLVILPWKIMYTIMIESLDYVISPIGWPFHSGFMAVLIVLHVFWFQIILRMVFKFLRAGSVEGDDRSDDEDEECTTEQKKSK</sequence>
<name>A0A3P3Y785_PLABS</name>
<feature type="domain" description="TLC" evidence="8">
    <location>
        <begin position="121"/>
        <end position="321"/>
    </location>
</feature>
<evidence type="ECO:0000256" key="1">
    <source>
        <dbReference type="ARBA" id="ARBA00004141"/>
    </source>
</evidence>
<feature type="transmembrane region" description="Helical" evidence="7">
    <location>
        <begin position="293"/>
        <end position="313"/>
    </location>
</feature>
<keyword evidence="9" id="KW-0496">Mitochondrion</keyword>
<evidence type="ECO:0000313" key="10">
    <source>
        <dbReference type="Proteomes" id="UP000290189"/>
    </source>
</evidence>
<feature type="region of interest" description="Disordered" evidence="6">
    <location>
        <begin position="326"/>
        <end position="346"/>
    </location>
</feature>
<feature type="transmembrane region" description="Helical" evidence="7">
    <location>
        <begin position="253"/>
        <end position="273"/>
    </location>
</feature>
<dbReference type="GO" id="GO:0046513">
    <property type="term" value="P:ceramide biosynthetic process"/>
    <property type="evidence" value="ECO:0007669"/>
    <property type="project" value="InterPro"/>
</dbReference>
<dbReference type="Pfam" id="PF03798">
    <property type="entry name" value="TRAM_LAG1_CLN8"/>
    <property type="match status" value="1"/>
</dbReference>
<evidence type="ECO:0000256" key="2">
    <source>
        <dbReference type="ARBA" id="ARBA00022692"/>
    </source>
</evidence>
<dbReference type="GO" id="GO:0050291">
    <property type="term" value="F:sphingosine N-acyltransferase activity"/>
    <property type="evidence" value="ECO:0007669"/>
    <property type="project" value="InterPro"/>
</dbReference>
<dbReference type="PANTHER" id="PTHR12560">
    <property type="entry name" value="LONGEVITY ASSURANCE FACTOR 1 LAG1"/>
    <property type="match status" value="1"/>
</dbReference>
<geneLocation type="mitochondrion" evidence="9"/>
<dbReference type="AlphaFoldDB" id="A0A3P3Y785"/>
<reference evidence="9 10" key="1">
    <citation type="submission" date="2018-03" db="EMBL/GenBank/DDBJ databases">
        <authorList>
            <person name="Fogelqvist J."/>
        </authorList>
    </citation>
    <scope>NUCLEOTIDE SEQUENCE [LARGE SCALE GENOMIC DNA]</scope>
</reference>
<dbReference type="SMART" id="SM00724">
    <property type="entry name" value="TLC"/>
    <property type="match status" value="1"/>
</dbReference>
<keyword evidence="4 5" id="KW-0472">Membrane</keyword>
<evidence type="ECO:0000256" key="6">
    <source>
        <dbReference type="SAM" id="MobiDB-lite"/>
    </source>
</evidence>
<feature type="compositionally biased region" description="Acidic residues" evidence="6">
    <location>
        <begin position="329"/>
        <end position="339"/>
    </location>
</feature>
<proteinExistence type="predicted"/>
<dbReference type="GO" id="GO:0016020">
    <property type="term" value="C:membrane"/>
    <property type="evidence" value="ECO:0007669"/>
    <property type="project" value="UniProtKB-SubCell"/>
</dbReference>
<evidence type="ECO:0000259" key="8">
    <source>
        <dbReference type="PROSITE" id="PS50922"/>
    </source>
</evidence>
<keyword evidence="3 7" id="KW-1133">Transmembrane helix</keyword>
<comment type="subcellular location">
    <subcellularLocation>
        <location evidence="1">Membrane</location>
        <topology evidence="1">Multi-pass membrane protein</topology>
    </subcellularLocation>
</comment>
<dbReference type="Proteomes" id="UP000290189">
    <property type="component" value="Unassembled WGS sequence"/>
</dbReference>